<organism evidence="2 3">
    <name type="scientific">Xenophilus arseniciresistens</name>
    <dbReference type="NCBI Taxonomy" id="1283306"/>
    <lineage>
        <taxon>Bacteria</taxon>
        <taxon>Pseudomonadati</taxon>
        <taxon>Pseudomonadota</taxon>
        <taxon>Betaproteobacteria</taxon>
        <taxon>Burkholderiales</taxon>
        <taxon>Comamonadaceae</taxon>
        <taxon>Xenophilus</taxon>
    </lineage>
</organism>
<keyword evidence="3" id="KW-1185">Reference proteome</keyword>
<sequence length="102" mass="10576">MNTRLFSDAQSLDENGEPVSGNWLQTLREADARRADLPGEHVIVLGLGVLALLAAGRSRSVGGRLLKAAVGGALIGRAASGTGGLTRLAAQATQLADRYLPR</sequence>
<gene>
    <name evidence="2" type="ORF">PGB34_22545</name>
</gene>
<evidence type="ECO:0000313" key="2">
    <source>
        <dbReference type="EMBL" id="MDA7419162.1"/>
    </source>
</evidence>
<feature type="region of interest" description="Disordered" evidence="1">
    <location>
        <begin position="1"/>
        <end position="20"/>
    </location>
</feature>
<dbReference type="RefSeq" id="WP_271430361.1">
    <property type="nucleotide sequence ID" value="NZ_JAQIPB010000014.1"/>
</dbReference>
<dbReference type="AlphaFoldDB" id="A0AAE3T1D7"/>
<accession>A0AAE3T1D7</accession>
<reference evidence="2" key="1">
    <citation type="submission" date="2023-01" db="EMBL/GenBank/DDBJ databases">
        <title>Xenophilus mangrovi sp. nov., isolated from soil of Mangrove nature reserve.</title>
        <authorList>
            <person name="Xu S."/>
            <person name="Liu Z."/>
            <person name="Xu Y."/>
        </authorList>
    </citation>
    <scope>NUCLEOTIDE SEQUENCE</scope>
    <source>
        <strain evidence="2">YW8</strain>
    </source>
</reference>
<protein>
    <submittedName>
        <fullName evidence="2">Uncharacterized protein</fullName>
    </submittedName>
</protein>
<name>A0AAE3T1D7_9BURK</name>
<proteinExistence type="predicted"/>
<evidence type="ECO:0000313" key="3">
    <source>
        <dbReference type="Proteomes" id="UP001212602"/>
    </source>
</evidence>
<comment type="caution">
    <text evidence="2">The sequence shown here is derived from an EMBL/GenBank/DDBJ whole genome shotgun (WGS) entry which is preliminary data.</text>
</comment>
<dbReference type="EMBL" id="JAQIPB010000014">
    <property type="protein sequence ID" value="MDA7419162.1"/>
    <property type="molecule type" value="Genomic_DNA"/>
</dbReference>
<evidence type="ECO:0000256" key="1">
    <source>
        <dbReference type="SAM" id="MobiDB-lite"/>
    </source>
</evidence>
<feature type="compositionally biased region" description="Polar residues" evidence="1">
    <location>
        <begin position="1"/>
        <end position="13"/>
    </location>
</feature>
<dbReference type="Proteomes" id="UP001212602">
    <property type="component" value="Unassembled WGS sequence"/>
</dbReference>